<accession>A0A0E9U6P1</accession>
<reference evidence="1" key="2">
    <citation type="journal article" date="2015" name="Fish Shellfish Immunol.">
        <title>Early steps in the European eel (Anguilla anguilla)-Vibrio vulnificus interaction in the gills: Role of the RtxA13 toxin.</title>
        <authorList>
            <person name="Callol A."/>
            <person name="Pajuelo D."/>
            <person name="Ebbesson L."/>
            <person name="Teles M."/>
            <person name="MacKenzie S."/>
            <person name="Amaro C."/>
        </authorList>
    </citation>
    <scope>NUCLEOTIDE SEQUENCE</scope>
</reference>
<organism evidence="1">
    <name type="scientific">Anguilla anguilla</name>
    <name type="common">European freshwater eel</name>
    <name type="synonym">Muraena anguilla</name>
    <dbReference type="NCBI Taxonomy" id="7936"/>
    <lineage>
        <taxon>Eukaryota</taxon>
        <taxon>Metazoa</taxon>
        <taxon>Chordata</taxon>
        <taxon>Craniata</taxon>
        <taxon>Vertebrata</taxon>
        <taxon>Euteleostomi</taxon>
        <taxon>Actinopterygii</taxon>
        <taxon>Neopterygii</taxon>
        <taxon>Teleostei</taxon>
        <taxon>Anguilliformes</taxon>
        <taxon>Anguillidae</taxon>
        <taxon>Anguilla</taxon>
    </lineage>
</organism>
<sequence>MICFTRENKSFSRF</sequence>
<protein>
    <submittedName>
        <fullName evidence="1">Uncharacterized protein</fullName>
    </submittedName>
</protein>
<evidence type="ECO:0000313" key="1">
    <source>
        <dbReference type="EMBL" id="JAH60638.1"/>
    </source>
</evidence>
<name>A0A0E9U6P1_ANGAN</name>
<reference evidence="1" key="1">
    <citation type="submission" date="2014-11" db="EMBL/GenBank/DDBJ databases">
        <authorList>
            <person name="Amaro Gonzalez C."/>
        </authorList>
    </citation>
    <scope>NUCLEOTIDE SEQUENCE</scope>
</reference>
<dbReference type="EMBL" id="GBXM01047939">
    <property type="protein sequence ID" value="JAH60638.1"/>
    <property type="molecule type" value="Transcribed_RNA"/>
</dbReference>
<proteinExistence type="predicted"/>